<dbReference type="EMBL" id="JAANXD010000021">
    <property type="protein sequence ID" value="MBS1257362.1"/>
    <property type="molecule type" value="Genomic_DNA"/>
</dbReference>
<reference evidence="1" key="1">
    <citation type="journal article" date="2021" name="ISME J.">
        <title>Fine-scale metabolic discontinuity in a stratified prokaryote microbiome of a Red Sea deep halocline.</title>
        <authorList>
            <person name="Michoud G."/>
            <person name="Ngugi D.K."/>
            <person name="Barozzi A."/>
            <person name="Merlino G."/>
            <person name="Calleja M.L."/>
            <person name="Delgado-Huertas A."/>
            <person name="Moran X.A.G."/>
            <person name="Daffonchio D."/>
        </authorList>
    </citation>
    <scope>NUCLEOTIDE SEQUENCE</scope>
    <source>
        <strain evidence="1">SuakinDeep_MAG55_1</strain>
    </source>
</reference>
<gene>
    <name evidence="1" type="ORF">MAG551_00404</name>
</gene>
<comment type="caution">
    <text evidence="1">The sequence shown here is derived from an EMBL/GenBank/DDBJ whole genome shotgun (WGS) entry which is preliminary data.</text>
</comment>
<proteinExistence type="predicted"/>
<dbReference type="Pfam" id="PF05973">
    <property type="entry name" value="Gp49"/>
    <property type="match status" value="1"/>
</dbReference>
<dbReference type="Proteomes" id="UP000722750">
    <property type="component" value="Unassembled WGS sequence"/>
</dbReference>
<name>A0A941W103_9BACT</name>
<sequence>MFLSEVPKKTYGNFLKLSVKKIGYDLYLVQTQEMPDSAKSLKSISGVMELVERYDTDTYRSVYVANLDKAIFVLHCFKKKAKRGIKTPRADMDVIRQRLKEAKELNKGE</sequence>
<organism evidence="1 2">
    <name type="scientific">Candidatus Scalindua arabica</name>
    <dbReference type="NCBI Taxonomy" id="1127984"/>
    <lineage>
        <taxon>Bacteria</taxon>
        <taxon>Pseudomonadati</taxon>
        <taxon>Planctomycetota</taxon>
        <taxon>Candidatus Brocadiia</taxon>
        <taxon>Candidatus Brocadiales</taxon>
        <taxon>Candidatus Scalinduaceae</taxon>
        <taxon>Candidatus Scalindua</taxon>
    </lineage>
</organism>
<protein>
    <recommendedName>
        <fullName evidence="3">Phage-related protein</fullName>
    </recommendedName>
</protein>
<evidence type="ECO:0000313" key="1">
    <source>
        <dbReference type="EMBL" id="MBS1257362.1"/>
    </source>
</evidence>
<accession>A0A941W103</accession>
<dbReference type="InterPro" id="IPR009241">
    <property type="entry name" value="HigB-like"/>
</dbReference>
<dbReference type="AlphaFoldDB" id="A0A941W103"/>
<evidence type="ECO:0000313" key="2">
    <source>
        <dbReference type="Proteomes" id="UP000722750"/>
    </source>
</evidence>
<evidence type="ECO:0008006" key="3">
    <source>
        <dbReference type="Google" id="ProtNLM"/>
    </source>
</evidence>